<dbReference type="AlphaFoldDB" id="A0A1G9P1D8"/>
<dbReference type="GO" id="GO:0042802">
    <property type="term" value="F:identical protein binding"/>
    <property type="evidence" value="ECO:0007669"/>
    <property type="project" value="InterPro"/>
</dbReference>
<dbReference type="InterPro" id="IPR011990">
    <property type="entry name" value="TPR-like_helical_dom_sf"/>
</dbReference>
<reference evidence="3" key="1">
    <citation type="submission" date="2016-10" db="EMBL/GenBank/DDBJ databases">
        <authorList>
            <person name="Varghese N."/>
            <person name="Submissions S."/>
        </authorList>
    </citation>
    <scope>NUCLEOTIDE SEQUENCE [LARGE SCALE GENOMIC DNA]</scope>
    <source>
        <strain evidence="3">DSM 44796</strain>
    </source>
</reference>
<dbReference type="Gene3D" id="1.25.40.10">
    <property type="entry name" value="Tetratricopeptide repeat domain"/>
    <property type="match status" value="2"/>
</dbReference>
<accession>A0A1G9P1D8</accession>
<dbReference type="InterPro" id="IPR011717">
    <property type="entry name" value="TPR-4"/>
</dbReference>
<dbReference type="SUPFAM" id="SSF52540">
    <property type="entry name" value="P-loop containing nucleoside triphosphate hydrolases"/>
    <property type="match status" value="1"/>
</dbReference>
<organism evidence="2 3">
    <name type="scientific">Lentzea albidocapillata subsp. violacea</name>
    <dbReference type="NCBI Taxonomy" id="128104"/>
    <lineage>
        <taxon>Bacteria</taxon>
        <taxon>Bacillati</taxon>
        <taxon>Actinomycetota</taxon>
        <taxon>Actinomycetes</taxon>
        <taxon>Pseudonocardiales</taxon>
        <taxon>Pseudonocardiaceae</taxon>
        <taxon>Lentzea</taxon>
    </lineage>
</organism>
<dbReference type="Proteomes" id="UP000199682">
    <property type="component" value="Unassembled WGS sequence"/>
</dbReference>
<dbReference type="PROSITE" id="PS50005">
    <property type="entry name" value="TPR"/>
    <property type="match status" value="1"/>
</dbReference>
<keyword evidence="1" id="KW-0802">TPR repeat</keyword>
<dbReference type="Pfam" id="PF07721">
    <property type="entry name" value="TPR_4"/>
    <property type="match status" value="1"/>
</dbReference>
<protein>
    <submittedName>
        <fullName evidence="2">Predicted ATPase</fullName>
    </submittedName>
</protein>
<dbReference type="SMART" id="SM00028">
    <property type="entry name" value="TPR"/>
    <property type="match status" value="3"/>
</dbReference>
<gene>
    <name evidence="2" type="ORF">SAMN04488074_114193</name>
</gene>
<dbReference type="InterPro" id="IPR019734">
    <property type="entry name" value="TPR_rpt"/>
</dbReference>
<dbReference type="PRINTS" id="PR00364">
    <property type="entry name" value="DISEASERSIST"/>
</dbReference>
<dbReference type="InterPro" id="IPR027417">
    <property type="entry name" value="P-loop_NTPase"/>
</dbReference>
<dbReference type="PANTHER" id="PTHR47691">
    <property type="entry name" value="REGULATOR-RELATED"/>
    <property type="match status" value="1"/>
</dbReference>
<proteinExistence type="predicted"/>
<evidence type="ECO:0000313" key="3">
    <source>
        <dbReference type="Proteomes" id="UP000199682"/>
    </source>
</evidence>
<sequence>MDEPADSTRNRITGAVTGTSVQAGVIEGGLHLHPSEPVPVPRQLPPPPTRFTGRTAELAVLAEATSSVVVLSGPGGVGKTALSLQWARSVADRYPDGQLFVDLNGFSPRASIDPSEVLGAFLRALGTPPEKVPVHLPEQTALYRSLTADKALLVLLDNTLSAAQARVLVPSSSRSLVVVTSRSRLVGLVGDGAQLVEVAPLPAASAYAMFAGAVGAARVAGEQGHTARLVALCDGLPIAIRVAASRLLARRHWSVRRVHDELVDERSRLVNLSQSGDLSVRATFDLSYKLLDPRAAAVYRRLSLHPGDDFGPGLAAAVLDDEDADALLERLVDVSLVEEHAEDRYRFLDLLRLHAGQRLEADDTAEERAAALRRIIEWYLYTAMRADEVLTPYRRRLPYAFSSPPRSVPSFADRDSALGWLERERPNLVAVGRAALDHDLAELSWHMSDVMWPLFLLLKLYRDRLDADERGVAAARRWGNEFALADMLKRLGLVLTSLGDFDQAERHLTESVELWARMNDQRGLCDAREGLALLYQASGRTEEATAEFGRLAEANLALGATRSAGLSLINLGRSLVDLGRAAEARPVLVHAEQLFGELGQDPYNHARATIALAAAHCGTGDLGTAAQRAEDGLRAMTAAGSDKGRADALHVLGTVAQRENRLADARDHLGAAEKIYRSLGSPLADIVRTQLT</sequence>
<dbReference type="SUPFAM" id="SSF48452">
    <property type="entry name" value="TPR-like"/>
    <property type="match status" value="1"/>
</dbReference>
<dbReference type="EMBL" id="FNET01000014">
    <property type="protein sequence ID" value="SDL91995.1"/>
    <property type="molecule type" value="Genomic_DNA"/>
</dbReference>
<feature type="repeat" description="TPR" evidence="1">
    <location>
        <begin position="485"/>
        <end position="518"/>
    </location>
</feature>
<dbReference type="Pfam" id="PF13424">
    <property type="entry name" value="TPR_12"/>
    <property type="match status" value="1"/>
</dbReference>
<name>A0A1G9P1D8_9PSEU</name>
<dbReference type="Gene3D" id="3.40.50.300">
    <property type="entry name" value="P-loop containing nucleotide triphosphate hydrolases"/>
    <property type="match status" value="1"/>
</dbReference>
<dbReference type="PANTHER" id="PTHR47691:SF3">
    <property type="entry name" value="HTH-TYPE TRANSCRIPTIONAL REGULATOR RV0890C-RELATED"/>
    <property type="match status" value="1"/>
</dbReference>
<evidence type="ECO:0000313" key="2">
    <source>
        <dbReference type="EMBL" id="SDL91995.1"/>
    </source>
</evidence>
<dbReference type="RefSeq" id="WP_090010471.1">
    <property type="nucleotide sequence ID" value="NZ_FNET01000014.1"/>
</dbReference>
<dbReference type="GO" id="GO:0043531">
    <property type="term" value="F:ADP binding"/>
    <property type="evidence" value="ECO:0007669"/>
    <property type="project" value="InterPro"/>
</dbReference>
<evidence type="ECO:0000256" key="1">
    <source>
        <dbReference type="PROSITE-ProRule" id="PRU00339"/>
    </source>
</evidence>